<protein>
    <recommendedName>
        <fullName evidence="3">F-box domain-containing protein</fullName>
    </recommendedName>
</protein>
<dbReference type="AlphaFoldDB" id="A0A0D7B8C3"/>
<reference evidence="1 2" key="1">
    <citation type="journal article" date="2015" name="Fungal Genet. Biol.">
        <title>Evolution of novel wood decay mechanisms in Agaricales revealed by the genome sequences of Fistulina hepatica and Cylindrobasidium torrendii.</title>
        <authorList>
            <person name="Floudas D."/>
            <person name="Held B.W."/>
            <person name="Riley R."/>
            <person name="Nagy L.G."/>
            <person name="Koehler G."/>
            <person name="Ransdell A.S."/>
            <person name="Younus H."/>
            <person name="Chow J."/>
            <person name="Chiniquy J."/>
            <person name="Lipzen A."/>
            <person name="Tritt A."/>
            <person name="Sun H."/>
            <person name="Haridas S."/>
            <person name="LaButti K."/>
            <person name="Ohm R.A."/>
            <person name="Kues U."/>
            <person name="Blanchette R.A."/>
            <person name="Grigoriev I.V."/>
            <person name="Minto R.E."/>
            <person name="Hibbett D.S."/>
        </authorList>
    </citation>
    <scope>NUCLEOTIDE SEQUENCE [LARGE SCALE GENOMIC DNA]</scope>
    <source>
        <strain evidence="1 2">FP15055 ss-10</strain>
    </source>
</reference>
<gene>
    <name evidence="1" type="ORF">CYLTODRAFT_456028</name>
</gene>
<dbReference type="Proteomes" id="UP000054007">
    <property type="component" value="Unassembled WGS sequence"/>
</dbReference>
<evidence type="ECO:0000313" key="2">
    <source>
        <dbReference type="Proteomes" id="UP000054007"/>
    </source>
</evidence>
<dbReference type="OrthoDB" id="270763at2759"/>
<name>A0A0D7B8C3_9AGAR</name>
<dbReference type="EMBL" id="KN880578">
    <property type="protein sequence ID" value="KIY65766.1"/>
    <property type="molecule type" value="Genomic_DNA"/>
</dbReference>
<evidence type="ECO:0000313" key="1">
    <source>
        <dbReference type="EMBL" id="KIY65766.1"/>
    </source>
</evidence>
<dbReference type="Gene3D" id="3.80.10.10">
    <property type="entry name" value="Ribonuclease Inhibitor"/>
    <property type="match status" value="1"/>
</dbReference>
<accession>A0A0D7B8C3</accession>
<dbReference type="STRING" id="1314674.A0A0D7B8C3"/>
<proteinExistence type="predicted"/>
<dbReference type="InterPro" id="IPR032675">
    <property type="entry name" value="LRR_dom_sf"/>
</dbReference>
<dbReference type="SUPFAM" id="SSF52047">
    <property type="entry name" value="RNI-like"/>
    <property type="match status" value="1"/>
</dbReference>
<organism evidence="1 2">
    <name type="scientific">Cylindrobasidium torrendii FP15055 ss-10</name>
    <dbReference type="NCBI Taxonomy" id="1314674"/>
    <lineage>
        <taxon>Eukaryota</taxon>
        <taxon>Fungi</taxon>
        <taxon>Dikarya</taxon>
        <taxon>Basidiomycota</taxon>
        <taxon>Agaricomycotina</taxon>
        <taxon>Agaricomycetes</taxon>
        <taxon>Agaricomycetidae</taxon>
        <taxon>Agaricales</taxon>
        <taxon>Marasmiineae</taxon>
        <taxon>Physalacriaceae</taxon>
        <taxon>Cylindrobasidium</taxon>
    </lineage>
</organism>
<evidence type="ECO:0008006" key="3">
    <source>
        <dbReference type="Google" id="ProtNLM"/>
    </source>
</evidence>
<keyword evidence="2" id="KW-1185">Reference proteome</keyword>
<sequence length="383" mass="43632">MSMPLILSLPAEILVDVFERLYFPTSLLRFPDYRSLSCCSRVHRLWTIPAQRLLLRYLDLNPKDGRGQSSNYLITSSSIREKNLLTSVRMLDILVTPATVPGFCQVIASLPRLYSLGISSQVIINIPPATVKELRRIVAANRLCLRGLRIISGSVLSTILYDLLHVFPTVKVLNIDVELASIPAPGSRLPPELALYEFSSRRSLPDSFYEWILPAFSNLRILELMESHGKGVRRTLQPIVSQIWSLRLFRSNGFATPDLISACTGLKELVLQSISLRLHADSFPPSLEYINLANWAEPKVTDWTRVARIVQDMPCHLKRIRCDARSTTLLGMDNHWDCMEEICKERDIVLDVRPNNWWPIEEPVIVDHFPRDRCIEHLSLGDV</sequence>